<protein>
    <submittedName>
        <fullName evidence="2">3alpha-hydroxy bile acid-CoA-ester 3-dehydrogenase 2</fullName>
        <ecNumber evidence="2">1.1.1.395</ecNumber>
    </submittedName>
</protein>
<dbReference type="SUPFAM" id="SSF51735">
    <property type="entry name" value="NAD(P)-binding Rossmann-fold domains"/>
    <property type="match status" value="1"/>
</dbReference>
<evidence type="ECO:0000313" key="2">
    <source>
        <dbReference type="EMBL" id="MPM18390.1"/>
    </source>
</evidence>
<dbReference type="EC" id="1.1.1.395" evidence="2"/>
<comment type="caution">
    <text evidence="2">The sequence shown here is derived from an EMBL/GenBank/DDBJ whole genome shotgun (WGS) entry which is preliminary data.</text>
</comment>
<accession>A0A644XQ98</accession>
<dbReference type="GO" id="GO:0033792">
    <property type="term" value="F:3alpha-hydroxy bile acid-CoA-ester 3-dehydrogenase activity"/>
    <property type="evidence" value="ECO:0007669"/>
    <property type="project" value="UniProtKB-EC"/>
</dbReference>
<proteinExistence type="predicted"/>
<sequence>MKNIIITGSTSGIGFETALDLALRGLKIGITWRNNEKGLAVLQQLRHKSGNENITGYFCDFSSFESVRKCSENIKSDFPVIDVLINNAGTWETKFSETSDGIEQMFMVNFLAPVYFSKLLHPQLKASGIARVVMVSSAAHMMGKINKDDPESRKKFKHIKAYSNSKLNILLATKLLANKWANDNIKVNALHPGVVNTRLFDKFPGFLKGLTKLITISPEKGAQTSIYLATEPEGGIVSGKYFAKRKQKKASANAEKAENLIWIDELLKRYLSKI</sequence>
<keyword evidence="1 2" id="KW-0560">Oxidoreductase</keyword>
<dbReference type="EMBL" id="VSSQ01002974">
    <property type="protein sequence ID" value="MPM18390.1"/>
    <property type="molecule type" value="Genomic_DNA"/>
</dbReference>
<dbReference type="PRINTS" id="PR00081">
    <property type="entry name" value="GDHRDH"/>
</dbReference>
<dbReference type="InterPro" id="IPR002347">
    <property type="entry name" value="SDR_fam"/>
</dbReference>
<reference evidence="2" key="1">
    <citation type="submission" date="2019-08" db="EMBL/GenBank/DDBJ databases">
        <authorList>
            <person name="Kucharzyk K."/>
            <person name="Murdoch R.W."/>
            <person name="Higgins S."/>
            <person name="Loffler F."/>
        </authorList>
    </citation>
    <scope>NUCLEOTIDE SEQUENCE</scope>
</reference>
<organism evidence="2">
    <name type="scientific">bioreactor metagenome</name>
    <dbReference type="NCBI Taxonomy" id="1076179"/>
    <lineage>
        <taxon>unclassified sequences</taxon>
        <taxon>metagenomes</taxon>
        <taxon>ecological metagenomes</taxon>
    </lineage>
</organism>
<dbReference type="Gene3D" id="3.40.50.720">
    <property type="entry name" value="NAD(P)-binding Rossmann-like Domain"/>
    <property type="match status" value="1"/>
</dbReference>
<gene>
    <name evidence="2" type="primary">baiA2</name>
    <name evidence="2" type="ORF">SDC9_64799</name>
</gene>
<name>A0A644XQ98_9ZZZZ</name>
<dbReference type="InterPro" id="IPR036291">
    <property type="entry name" value="NAD(P)-bd_dom_sf"/>
</dbReference>
<dbReference type="PANTHER" id="PTHR43157:SF31">
    <property type="entry name" value="PHOSPHATIDYLINOSITOL-GLYCAN BIOSYNTHESIS CLASS F PROTEIN"/>
    <property type="match status" value="1"/>
</dbReference>
<dbReference type="CDD" id="cd05327">
    <property type="entry name" value="retinol-DH_like_SDR_c_like"/>
    <property type="match status" value="1"/>
</dbReference>
<evidence type="ECO:0000256" key="1">
    <source>
        <dbReference type="ARBA" id="ARBA00023002"/>
    </source>
</evidence>
<dbReference type="PANTHER" id="PTHR43157">
    <property type="entry name" value="PHOSPHATIDYLINOSITOL-GLYCAN BIOSYNTHESIS CLASS F PROTEIN-RELATED"/>
    <property type="match status" value="1"/>
</dbReference>
<dbReference type="Pfam" id="PF00106">
    <property type="entry name" value="adh_short"/>
    <property type="match status" value="1"/>
</dbReference>
<dbReference type="AlphaFoldDB" id="A0A644XQ98"/>